<name>A0A2K1Q0Y3_9GAMM</name>
<keyword evidence="6 8" id="KW-0472">Membrane</keyword>
<evidence type="ECO:0000256" key="11">
    <source>
        <dbReference type="SAM" id="SignalP"/>
    </source>
</evidence>
<evidence type="ECO:0000256" key="1">
    <source>
        <dbReference type="ARBA" id="ARBA00004571"/>
    </source>
</evidence>
<evidence type="ECO:0000313" key="15">
    <source>
        <dbReference type="Proteomes" id="UP000236220"/>
    </source>
</evidence>
<sequence>MTRSKVFRCTALSGALLLAMYPLVDAHAQQTQPDGQATPADQAQKDKSEKDKNQLDAVVVTGSRIKRSQAEGPAPVTVLTGEQLKKEGFSTVYEAVRSLTEAVGNVQNDYDWGQSAVNVKPLNLRNLGPGRSLLLINGRRVADYPLPYGGKGNVANFNNIPTGIVDRIEVLTGSASAIYGSDAMGGVVNVILKKSAQGQTLRAKWGEATRGGFRNLDLEASGGLSGKKWNLTYDLQHFYRGQLLAKDRPFMDSEDDVPYQDWGPGQRHFGVGALTPSAGLYLRDRDAPANPTGRTYIAPPAGACDQYGSLYYLASRLAYDRNTGTASNGGQYCAQRVFQNWSLKTGSKNDSGYLYGTYEVNDKLEAWASVGVWKTSGQFNTFLDGFGSPVYWDPRANNGAGGDRSFLKYQSPGELGGEKNVLTISRETSIDLSAGLRGRIADRYDWEASVGRAVYSDHESFPTLNQGLMQDYYMGPQLGTAANGNPIYQPDYNKLWNPVPASDTAPFSKRGDNKAISFLNQAQVTMSGDLFKGWAGPIGFASTLEYGKQGYHLTPDPKTLSNDPDGWYTPFGNIQQGGGTRSHYGAALEFKVPLLKMLTADLATRYDKYQATQNAGKLTYQMGLEFRPTSTLLFRGTYGTSFRAPDMNFIYRQPSTGLKSMTDLNWCYLDGWPNRQCIFDTYKASNIVISRSGSPDLRYETGTSLSYGFVWDAFKNFSVSVDLWDIKIKNLIDDISEDQLLLDDAYCKYHWTPDGSTRASPPSATYCADVAKRIIRAPVVPGGSLAGNITQINVQPINRADTHVRGLDIHLNYALPKTRIGTFRLGAALTNQITYETRQFPTDQLENSRAYQTTYKFTGNVNWNYQRWNATLAMYQKAGGRDNRYGGCMPFADGYIPSSGTYCQDLSSPASPTYGQWTATHKEHRPARRYFNGSLGYQFNDNLKINFYGANLLNKIYQDKWCGDFAYCVDDPVGRELSAEIVYHF</sequence>
<evidence type="ECO:0000259" key="13">
    <source>
        <dbReference type="Pfam" id="PF07715"/>
    </source>
</evidence>
<evidence type="ECO:0000256" key="9">
    <source>
        <dbReference type="RuleBase" id="RU003357"/>
    </source>
</evidence>
<keyword evidence="11" id="KW-0732">Signal</keyword>
<dbReference type="InterPro" id="IPR036942">
    <property type="entry name" value="Beta-barrel_TonB_sf"/>
</dbReference>
<dbReference type="InterPro" id="IPR039426">
    <property type="entry name" value="TonB-dep_rcpt-like"/>
</dbReference>
<feature type="region of interest" description="Disordered" evidence="10">
    <location>
        <begin position="30"/>
        <end position="56"/>
    </location>
</feature>
<dbReference type="PANTHER" id="PTHR47234">
    <property type="match status" value="1"/>
</dbReference>
<feature type="signal peptide" evidence="11">
    <location>
        <begin position="1"/>
        <end position="28"/>
    </location>
</feature>
<evidence type="ECO:0000256" key="7">
    <source>
        <dbReference type="ARBA" id="ARBA00023237"/>
    </source>
</evidence>
<dbReference type="GO" id="GO:0009279">
    <property type="term" value="C:cell outer membrane"/>
    <property type="evidence" value="ECO:0007669"/>
    <property type="project" value="UniProtKB-SubCell"/>
</dbReference>
<feature type="domain" description="TonB-dependent receptor plug" evidence="13">
    <location>
        <begin position="69"/>
        <end position="187"/>
    </location>
</feature>
<evidence type="ECO:0000259" key="12">
    <source>
        <dbReference type="Pfam" id="PF00593"/>
    </source>
</evidence>
<evidence type="ECO:0000256" key="3">
    <source>
        <dbReference type="ARBA" id="ARBA00022452"/>
    </source>
</evidence>
<evidence type="ECO:0000256" key="2">
    <source>
        <dbReference type="ARBA" id="ARBA00022448"/>
    </source>
</evidence>
<dbReference type="InterPro" id="IPR037066">
    <property type="entry name" value="Plug_dom_sf"/>
</dbReference>
<feature type="compositionally biased region" description="Basic and acidic residues" evidence="10">
    <location>
        <begin position="43"/>
        <end position="54"/>
    </location>
</feature>
<dbReference type="EMBL" id="NPZB01000001">
    <property type="protein sequence ID" value="PNS08709.1"/>
    <property type="molecule type" value="Genomic_DNA"/>
</dbReference>
<dbReference type="Pfam" id="PF00593">
    <property type="entry name" value="TonB_dep_Rec_b-barrel"/>
    <property type="match status" value="1"/>
</dbReference>
<keyword evidence="14" id="KW-0675">Receptor</keyword>
<accession>A0A2K1Q0Y3</accession>
<dbReference type="Gene3D" id="2.170.130.10">
    <property type="entry name" value="TonB-dependent receptor, plug domain"/>
    <property type="match status" value="1"/>
</dbReference>
<dbReference type="AlphaFoldDB" id="A0A2K1Q0Y3"/>
<organism evidence="14 15">
    <name type="scientific">Solilutibacter silvestris</name>
    <dbReference type="NCBI Taxonomy" id="1645665"/>
    <lineage>
        <taxon>Bacteria</taxon>
        <taxon>Pseudomonadati</taxon>
        <taxon>Pseudomonadota</taxon>
        <taxon>Gammaproteobacteria</taxon>
        <taxon>Lysobacterales</taxon>
        <taxon>Lysobacteraceae</taxon>
        <taxon>Solilutibacter</taxon>
    </lineage>
</organism>
<dbReference type="SUPFAM" id="SSF56935">
    <property type="entry name" value="Porins"/>
    <property type="match status" value="1"/>
</dbReference>
<reference evidence="14 15" key="1">
    <citation type="submission" date="2017-08" db="EMBL/GenBank/DDBJ databases">
        <title>Lysobacter sylvestris genome.</title>
        <authorList>
            <person name="Zhang D.-C."/>
            <person name="Albuquerque L."/>
            <person name="Franca L."/>
            <person name="Froufe H.J.C."/>
            <person name="Barroso C."/>
            <person name="Egas C."/>
            <person name="Da Costa M."/>
            <person name="Margesin R."/>
        </authorList>
    </citation>
    <scope>NUCLEOTIDE SEQUENCE [LARGE SCALE GENOMIC DNA]</scope>
    <source>
        <strain evidence="14 15">AM20-91</strain>
    </source>
</reference>
<gene>
    <name evidence="14" type="ORF">Lysil_0338</name>
</gene>
<keyword evidence="7 8" id="KW-0998">Cell outer membrane</keyword>
<dbReference type="RefSeq" id="WP_165782344.1">
    <property type="nucleotide sequence ID" value="NZ_NPZB01000001.1"/>
</dbReference>
<feature type="compositionally biased region" description="Polar residues" evidence="10">
    <location>
        <begin position="30"/>
        <end position="41"/>
    </location>
</feature>
<dbReference type="InterPro" id="IPR012910">
    <property type="entry name" value="Plug_dom"/>
</dbReference>
<evidence type="ECO:0000256" key="8">
    <source>
        <dbReference type="PROSITE-ProRule" id="PRU01360"/>
    </source>
</evidence>
<dbReference type="Pfam" id="PF07715">
    <property type="entry name" value="Plug"/>
    <property type="match status" value="1"/>
</dbReference>
<feature type="domain" description="TonB-dependent receptor-like beta-barrel" evidence="12">
    <location>
        <begin position="379"/>
        <end position="952"/>
    </location>
</feature>
<dbReference type="InterPro" id="IPR000531">
    <property type="entry name" value="Beta-barrel_TonB"/>
</dbReference>
<evidence type="ECO:0000256" key="5">
    <source>
        <dbReference type="ARBA" id="ARBA00023077"/>
    </source>
</evidence>
<keyword evidence="2 8" id="KW-0813">Transport</keyword>
<comment type="caution">
    <text evidence="14">The sequence shown here is derived from an EMBL/GenBank/DDBJ whole genome shotgun (WGS) entry which is preliminary data.</text>
</comment>
<evidence type="ECO:0000256" key="6">
    <source>
        <dbReference type="ARBA" id="ARBA00023136"/>
    </source>
</evidence>
<dbReference type="Proteomes" id="UP000236220">
    <property type="component" value="Unassembled WGS sequence"/>
</dbReference>
<keyword evidence="15" id="KW-1185">Reference proteome</keyword>
<comment type="similarity">
    <text evidence="8 9">Belongs to the TonB-dependent receptor family.</text>
</comment>
<evidence type="ECO:0000256" key="10">
    <source>
        <dbReference type="SAM" id="MobiDB-lite"/>
    </source>
</evidence>
<proteinExistence type="inferred from homology"/>
<comment type="subcellular location">
    <subcellularLocation>
        <location evidence="1 8">Cell outer membrane</location>
        <topology evidence="1 8">Multi-pass membrane protein</topology>
    </subcellularLocation>
</comment>
<keyword evidence="3 8" id="KW-1134">Transmembrane beta strand</keyword>
<keyword evidence="5 9" id="KW-0798">TonB box</keyword>
<evidence type="ECO:0000313" key="14">
    <source>
        <dbReference type="EMBL" id="PNS08709.1"/>
    </source>
</evidence>
<keyword evidence="4 8" id="KW-0812">Transmembrane</keyword>
<protein>
    <submittedName>
        <fullName evidence="14">TonB-dependent Receptor Plug Domain</fullName>
    </submittedName>
</protein>
<feature type="chain" id="PRO_5014398335" evidence="11">
    <location>
        <begin position="29"/>
        <end position="985"/>
    </location>
</feature>
<dbReference type="PROSITE" id="PS52016">
    <property type="entry name" value="TONB_DEPENDENT_REC_3"/>
    <property type="match status" value="1"/>
</dbReference>
<dbReference type="PANTHER" id="PTHR47234:SF1">
    <property type="entry name" value="TONB-DEPENDENT RECEPTOR"/>
    <property type="match status" value="1"/>
</dbReference>
<evidence type="ECO:0000256" key="4">
    <source>
        <dbReference type="ARBA" id="ARBA00022692"/>
    </source>
</evidence>
<dbReference type="Gene3D" id="2.40.170.20">
    <property type="entry name" value="TonB-dependent receptor, beta-barrel domain"/>
    <property type="match status" value="1"/>
</dbReference>